<evidence type="ECO:0000256" key="5">
    <source>
        <dbReference type="ARBA" id="ARBA00022741"/>
    </source>
</evidence>
<dbReference type="AlphaFoldDB" id="A0A2G3PH52"/>
<dbReference type="GO" id="GO:0016020">
    <property type="term" value="C:membrane"/>
    <property type="evidence" value="ECO:0007669"/>
    <property type="project" value="InterPro"/>
</dbReference>
<evidence type="ECO:0000256" key="8">
    <source>
        <dbReference type="ARBA" id="ARBA00023012"/>
    </source>
</evidence>
<dbReference type="GO" id="GO:0005524">
    <property type="term" value="F:ATP binding"/>
    <property type="evidence" value="ECO:0007669"/>
    <property type="project" value="UniProtKB-KW"/>
</dbReference>
<dbReference type="EC" id="2.7.13.3" evidence="2"/>
<dbReference type="InterPro" id="IPR011712">
    <property type="entry name" value="Sig_transdc_His_kin_sub3_dim/P"/>
</dbReference>
<evidence type="ECO:0000313" key="12">
    <source>
        <dbReference type="Proteomes" id="UP000225108"/>
    </source>
</evidence>
<dbReference type="RefSeq" id="WP_099383571.1">
    <property type="nucleotide sequence ID" value="NZ_PEBD01000010.1"/>
</dbReference>
<evidence type="ECO:0000256" key="6">
    <source>
        <dbReference type="ARBA" id="ARBA00022777"/>
    </source>
</evidence>
<dbReference type="PANTHER" id="PTHR24421:SF10">
    <property type="entry name" value="NITRATE_NITRITE SENSOR PROTEIN NARQ"/>
    <property type="match status" value="1"/>
</dbReference>
<evidence type="ECO:0000256" key="2">
    <source>
        <dbReference type="ARBA" id="ARBA00012438"/>
    </source>
</evidence>
<accession>A0A2G3PH52</accession>
<keyword evidence="9" id="KW-0472">Membrane</keyword>
<keyword evidence="6 11" id="KW-0418">Kinase</keyword>
<dbReference type="InterPro" id="IPR003594">
    <property type="entry name" value="HATPase_dom"/>
</dbReference>
<dbReference type="Pfam" id="PF13796">
    <property type="entry name" value="Sensor"/>
    <property type="match status" value="1"/>
</dbReference>
<evidence type="ECO:0000256" key="3">
    <source>
        <dbReference type="ARBA" id="ARBA00022553"/>
    </source>
</evidence>
<organism evidence="11 12">
    <name type="scientific">Williamsia marianensis</name>
    <dbReference type="NCBI Taxonomy" id="85044"/>
    <lineage>
        <taxon>Bacteria</taxon>
        <taxon>Bacillati</taxon>
        <taxon>Actinomycetota</taxon>
        <taxon>Actinomycetes</taxon>
        <taxon>Mycobacteriales</taxon>
        <taxon>Nocardiaceae</taxon>
        <taxon>Williamsia</taxon>
    </lineage>
</organism>
<dbReference type="InterPro" id="IPR050482">
    <property type="entry name" value="Sensor_HK_TwoCompSys"/>
</dbReference>
<feature type="transmembrane region" description="Helical" evidence="9">
    <location>
        <begin position="105"/>
        <end position="130"/>
    </location>
</feature>
<dbReference type="PANTHER" id="PTHR24421">
    <property type="entry name" value="NITRATE/NITRITE SENSOR PROTEIN NARX-RELATED"/>
    <property type="match status" value="1"/>
</dbReference>
<proteinExistence type="predicted"/>
<protein>
    <recommendedName>
        <fullName evidence="2">histidine kinase</fullName>
        <ecNumber evidence="2">2.7.13.3</ecNumber>
    </recommendedName>
</protein>
<keyword evidence="7" id="KW-0067">ATP-binding</keyword>
<dbReference type="InterPro" id="IPR025828">
    <property type="entry name" value="Put_sensor_dom"/>
</dbReference>
<evidence type="ECO:0000256" key="1">
    <source>
        <dbReference type="ARBA" id="ARBA00000085"/>
    </source>
</evidence>
<reference evidence="11 12" key="1">
    <citation type="submission" date="2017-10" db="EMBL/GenBank/DDBJ databases">
        <title>The draft genome sequence of Williamsia sp. BULT 1.1 isolated from the semi-arid grassland soils from South Africa.</title>
        <authorList>
            <person name="Kabwe M.H."/>
            <person name="Govender N."/>
            <person name="Mutseka Lunga P."/>
            <person name="Vikram S."/>
            <person name="Makhalanyane T.P."/>
        </authorList>
    </citation>
    <scope>NUCLEOTIDE SEQUENCE [LARGE SCALE GENOMIC DNA]</scope>
    <source>
        <strain evidence="11 12">BULT 1.1</strain>
    </source>
</reference>
<dbReference type="InterPro" id="IPR036890">
    <property type="entry name" value="HATPase_C_sf"/>
</dbReference>
<comment type="catalytic activity">
    <reaction evidence="1">
        <text>ATP + protein L-histidine = ADP + protein N-phospho-L-histidine.</text>
        <dbReference type="EC" id="2.7.13.3"/>
    </reaction>
</comment>
<evidence type="ECO:0000256" key="4">
    <source>
        <dbReference type="ARBA" id="ARBA00022679"/>
    </source>
</evidence>
<dbReference type="SUPFAM" id="SSF55874">
    <property type="entry name" value="ATPase domain of HSP90 chaperone/DNA topoisomerase II/histidine kinase"/>
    <property type="match status" value="1"/>
</dbReference>
<keyword evidence="9" id="KW-1133">Transmembrane helix</keyword>
<keyword evidence="9" id="KW-0812">Transmembrane</keyword>
<comment type="caution">
    <text evidence="11">The sequence shown here is derived from an EMBL/GenBank/DDBJ whole genome shotgun (WGS) entry which is preliminary data.</text>
</comment>
<dbReference type="SMART" id="SM00387">
    <property type="entry name" value="HATPase_c"/>
    <property type="match status" value="1"/>
</dbReference>
<evidence type="ECO:0000313" key="11">
    <source>
        <dbReference type="EMBL" id="PHV65145.1"/>
    </source>
</evidence>
<dbReference type="Pfam" id="PF02518">
    <property type="entry name" value="HATPase_c"/>
    <property type="match status" value="1"/>
</dbReference>
<keyword evidence="4" id="KW-0808">Transferase</keyword>
<dbReference type="EMBL" id="PEBD01000010">
    <property type="protein sequence ID" value="PHV65145.1"/>
    <property type="molecule type" value="Genomic_DNA"/>
</dbReference>
<feature type="transmembrane region" description="Helical" evidence="9">
    <location>
        <begin position="21"/>
        <end position="50"/>
    </location>
</feature>
<dbReference type="CDD" id="cd16917">
    <property type="entry name" value="HATPase_UhpB-NarQ-NarX-like"/>
    <property type="match status" value="1"/>
</dbReference>
<dbReference type="Pfam" id="PF07730">
    <property type="entry name" value="HisKA_3"/>
    <property type="match status" value="1"/>
</dbReference>
<keyword evidence="5" id="KW-0547">Nucleotide-binding</keyword>
<dbReference type="Proteomes" id="UP000225108">
    <property type="component" value="Unassembled WGS sequence"/>
</dbReference>
<evidence type="ECO:0000256" key="7">
    <source>
        <dbReference type="ARBA" id="ARBA00022840"/>
    </source>
</evidence>
<dbReference type="Gene3D" id="3.30.565.10">
    <property type="entry name" value="Histidine kinase-like ATPase, C-terminal domain"/>
    <property type="match status" value="1"/>
</dbReference>
<dbReference type="Gene3D" id="1.20.5.1930">
    <property type="match status" value="1"/>
</dbReference>
<dbReference type="GO" id="GO:0046983">
    <property type="term" value="F:protein dimerization activity"/>
    <property type="evidence" value="ECO:0007669"/>
    <property type="project" value="InterPro"/>
</dbReference>
<dbReference type="GO" id="GO:0000155">
    <property type="term" value="F:phosphorelay sensor kinase activity"/>
    <property type="evidence" value="ECO:0007669"/>
    <property type="project" value="InterPro"/>
</dbReference>
<gene>
    <name evidence="11" type="ORF">CSW57_15050</name>
</gene>
<sequence>MSRSEQAAKWWRACRFLMVEGAAAVVSLVFVFGALIIAPLLILFVGWLLVPAYVRVLRFWAGEARRRTGRYTGVVIPERYPPMEDRLGFSDLRTMLWSSPFRRDLAWVTGHAFAALVAGFVAVVLPLAAINSMLIPAYWWAMPADEPVGNIYLVTSWPLAATMPFIALAYAVIARWLIPALARAIAGMAAKLLAPRRETELTQRVTALTESRAAALDAHAAELRRIERDLHDGAQNRLVAVVMMLGLAERSLRVDPDQALPQLLRAQDAASDALSELRTLVHDIYPPILDELGLEGAVAALAGRSSITCVLDVRNLLRAPAAVEAAAYFVVAEALTNVAKHSGAETVHLTISTRGDDNGNTMVITVVDDGRGGAEETAGSGLSGIRRRVAAFEGTMTLNSPAGGPTELEVELPCGF</sequence>
<keyword evidence="3" id="KW-0597">Phosphoprotein</keyword>
<evidence type="ECO:0000256" key="9">
    <source>
        <dbReference type="SAM" id="Phobius"/>
    </source>
</evidence>
<feature type="domain" description="Histidine kinase/HSP90-like ATPase" evidence="10">
    <location>
        <begin position="322"/>
        <end position="416"/>
    </location>
</feature>
<keyword evidence="8" id="KW-0902">Two-component regulatory system</keyword>
<feature type="transmembrane region" description="Helical" evidence="9">
    <location>
        <begin position="151"/>
        <end position="170"/>
    </location>
</feature>
<name>A0A2G3PH52_WILMA</name>
<evidence type="ECO:0000259" key="10">
    <source>
        <dbReference type="SMART" id="SM00387"/>
    </source>
</evidence>